<evidence type="ECO:0000256" key="5">
    <source>
        <dbReference type="ARBA" id="ARBA00023237"/>
    </source>
</evidence>
<dbReference type="PROSITE" id="PS51257">
    <property type="entry name" value="PROKAR_LIPOPROTEIN"/>
    <property type="match status" value="1"/>
</dbReference>
<keyword evidence="9" id="KW-1185">Reference proteome</keyword>
<dbReference type="AlphaFoldDB" id="A0A1M6KRV8"/>
<evidence type="ECO:0000256" key="4">
    <source>
        <dbReference type="ARBA" id="ARBA00023136"/>
    </source>
</evidence>
<evidence type="ECO:0000256" key="1">
    <source>
        <dbReference type="ARBA" id="ARBA00004442"/>
    </source>
</evidence>
<dbReference type="CDD" id="cd08977">
    <property type="entry name" value="SusD"/>
    <property type="match status" value="1"/>
</dbReference>
<dbReference type="Pfam" id="PF07980">
    <property type="entry name" value="SusD_RagB"/>
    <property type="match status" value="1"/>
</dbReference>
<evidence type="ECO:0000313" key="9">
    <source>
        <dbReference type="Proteomes" id="UP000184543"/>
    </source>
</evidence>
<evidence type="ECO:0000259" key="7">
    <source>
        <dbReference type="Pfam" id="PF14322"/>
    </source>
</evidence>
<evidence type="ECO:0000313" key="8">
    <source>
        <dbReference type="EMBL" id="SHJ61713.1"/>
    </source>
</evidence>
<reference evidence="9" key="1">
    <citation type="submission" date="2016-11" db="EMBL/GenBank/DDBJ databases">
        <authorList>
            <person name="Varghese N."/>
            <person name="Submissions S."/>
        </authorList>
    </citation>
    <scope>NUCLEOTIDE SEQUENCE [LARGE SCALE GENOMIC DNA]</scope>
    <source>
        <strain evidence="9">DSM 19858</strain>
    </source>
</reference>
<dbReference type="EMBL" id="FQYU01000006">
    <property type="protein sequence ID" value="SHJ61713.1"/>
    <property type="molecule type" value="Genomic_DNA"/>
</dbReference>
<protein>
    <submittedName>
        <fullName evidence="8">Starch-binding associating with outer membrane</fullName>
    </submittedName>
</protein>
<feature type="domain" description="RagB/SusD" evidence="6">
    <location>
        <begin position="378"/>
        <end position="524"/>
    </location>
</feature>
<dbReference type="OrthoDB" id="5694214at2"/>
<sequence>MKIKYIVCLIGLVLLGSCDDFLEEEPLSELGSEQFFSEPDHAYSAVNSLYRTGAPSLTDGGVYSGTPLMLGAYMSGFFTNEYAGQELHVSNTQQLTLNGDNIGTYLQDRWRELYLGISRANNAIKNIPETPDLSETEKNQLLAEAKFFRAFAYYYLVRWFGPVPLTTEPYESLDNLYLERSPIADVYALIEADLTEALEQGNLPKVSMVDNGKRVTAGAVATLLADVYLTMSGNPLNADRYADAAAVAQDIINGEYGSYALVQHDEVAGEVDFENSAYNKIRKSDASATEHIYIKEYDPEIGTAVYARYSYPVALASEVLYDITNGAYQPSDQFLDFYDPTNDLRAQERQFFHSTFVPDGQTFETAPFVWHDDTAIFETANSGKDFAVYGYADVLLIAAEAIARSSGVNADAVDYLTQVRSRAYWTTDPATLSGELSGLGTDAFVEEVWKERHRELVFEFRNWFDIVRTGQFPVSDAPGSISFVSAVGHTTEQGKQIEQKHMLLPLPGPELQRNPSLGSDNNGY</sequence>
<dbReference type="GO" id="GO:0009279">
    <property type="term" value="C:cell outer membrane"/>
    <property type="evidence" value="ECO:0007669"/>
    <property type="project" value="UniProtKB-SubCell"/>
</dbReference>
<evidence type="ECO:0000256" key="3">
    <source>
        <dbReference type="ARBA" id="ARBA00022729"/>
    </source>
</evidence>
<name>A0A1M6KRV8_9FLAO</name>
<evidence type="ECO:0000259" key="6">
    <source>
        <dbReference type="Pfam" id="PF07980"/>
    </source>
</evidence>
<keyword evidence="3" id="KW-0732">Signal</keyword>
<dbReference type="SUPFAM" id="SSF48452">
    <property type="entry name" value="TPR-like"/>
    <property type="match status" value="1"/>
</dbReference>
<dbReference type="Proteomes" id="UP000184543">
    <property type="component" value="Unassembled WGS sequence"/>
</dbReference>
<dbReference type="Gene3D" id="1.25.40.390">
    <property type="match status" value="1"/>
</dbReference>
<accession>A0A1M6KRV8</accession>
<comment type="subcellular location">
    <subcellularLocation>
        <location evidence="1">Cell outer membrane</location>
    </subcellularLocation>
</comment>
<comment type="similarity">
    <text evidence="2">Belongs to the SusD family.</text>
</comment>
<dbReference type="STRING" id="192903.SAMN04488513_106174"/>
<dbReference type="Pfam" id="PF14322">
    <property type="entry name" value="SusD-like_3"/>
    <property type="match status" value="1"/>
</dbReference>
<dbReference type="InterPro" id="IPR011990">
    <property type="entry name" value="TPR-like_helical_dom_sf"/>
</dbReference>
<dbReference type="RefSeq" id="WP_072994714.1">
    <property type="nucleotide sequence ID" value="NZ_FQYU01000006.1"/>
</dbReference>
<keyword evidence="4" id="KW-0472">Membrane</keyword>
<keyword evidence="5" id="KW-0998">Cell outer membrane</keyword>
<organism evidence="8 9">
    <name type="scientific">Pseudozobellia thermophila</name>
    <dbReference type="NCBI Taxonomy" id="192903"/>
    <lineage>
        <taxon>Bacteria</taxon>
        <taxon>Pseudomonadati</taxon>
        <taxon>Bacteroidota</taxon>
        <taxon>Flavobacteriia</taxon>
        <taxon>Flavobacteriales</taxon>
        <taxon>Flavobacteriaceae</taxon>
        <taxon>Pseudozobellia</taxon>
    </lineage>
</organism>
<dbReference type="InterPro" id="IPR012944">
    <property type="entry name" value="SusD_RagB_dom"/>
</dbReference>
<feature type="domain" description="SusD-like N-terminal" evidence="7">
    <location>
        <begin position="79"/>
        <end position="229"/>
    </location>
</feature>
<gene>
    <name evidence="8" type="ORF">SAMN04488513_106174</name>
</gene>
<proteinExistence type="inferred from homology"/>
<dbReference type="InterPro" id="IPR033985">
    <property type="entry name" value="SusD-like_N"/>
</dbReference>
<evidence type="ECO:0000256" key="2">
    <source>
        <dbReference type="ARBA" id="ARBA00006275"/>
    </source>
</evidence>